<dbReference type="PROSITE" id="PS51050">
    <property type="entry name" value="ZF_CW"/>
    <property type="match status" value="2"/>
</dbReference>
<feature type="domain" description="CW-type" evidence="5">
    <location>
        <begin position="210"/>
        <end position="261"/>
    </location>
</feature>
<keyword evidence="7" id="KW-1185">Reference proteome</keyword>
<dbReference type="Gene3D" id="3.30.40.100">
    <property type="match status" value="2"/>
</dbReference>
<gene>
    <name evidence="6" type="ORF">WJX75_009029</name>
</gene>
<dbReference type="InterPro" id="IPR011124">
    <property type="entry name" value="Znf_CW"/>
</dbReference>
<feature type="region of interest" description="Disordered" evidence="4">
    <location>
        <begin position="410"/>
        <end position="430"/>
    </location>
</feature>
<evidence type="ECO:0000313" key="6">
    <source>
        <dbReference type="EMBL" id="KAK9919052.1"/>
    </source>
</evidence>
<proteinExistence type="predicted"/>
<evidence type="ECO:0000256" key="2">
    <source>
        <dbReference type="ARBA" id="ARBA00022771"/>
    </source>
</evidence>
<feature type="region of interest" description="Disordered" evidence="4">
    <location>
        <begin position="79"/>
        <end position="115"/>
    </location>
</feature>
<evidence type="ECO:0000313" key="7">
    <source>
        <dbReference type="Proteomes" id="UP001491310"/>
    </source>
</evidence>
<evidence type="ECO:0000259" key="5">
    <source>
        <dbReference type="PROSITE" id="PS51050"/>
    </source>
</evidence>
<evidence type="ECO:0000256" key="4">
    <source>
        <dbReference type="SAM" id="MobiDB-lite"/>
    </source>
</evidence>
<reference evidence="6 7" key="1">
    <citation type="journal article" date="2024" name="Nat. Commun.">
        <title>Phylogenomics reveals the evolutionary origins of lichenization in chlorophyte algae.</title>
        <authorList>
            <person name="Puginier C."/>
            <person name="Libourel C."/>
            <person name="Otte J."/>
            <person name="Skaloud P."/>
            <person name="Haon M."/>
            <person name="Grisel S."/>
            <person name="Petersen M."/>
            <person name="Berrin J.G."/>
            <person name="Delaux P.M."/>
            <person name="Dal Grande F."/>
            <person name="Keller J."/>
        </authorList>
    </citation>
    <scope>NUCLEOTIDE SEQUENCE [LARGE SCALE GENOMIC DNA]</scope>
    <source>
        <strain evidence="6 7">SAG 216-7</strain>
    </source>
</reference>
<keyword evidence="2" id="KW-0863">Zinc-finger</keyword>
<protein>
    <recommendedName>
        <fullName evidence="5">CW-type domain-containing protein</fullName>
    </recommendedName>
</protein>
<dbReference type="Pfam" id="PF07496">
    <property type="entry name" value="zf-CW"/>
    <property type="match status" value="2"/>
</dbReference>
<sequence length="666" mass="73100">MGHRKSKFEEHDDDQKGHSWVQCDACNKWRAIDEKELSQIEARGDAWQCSQLFQGASCRMRDDWKLHTRPKELTITERKRREIAEERDSAHEAKSKRDTKRAKRAVERAQGVSAAERHVPGETVQLDVGQLIEEETPKKRRGRGKRQAWTGPDGPSEADATWASEAHDARLSHWEECTQCSTWVELGMEAADNAGRPCPSCGEQVHRKRYDELESWVQCDACGKWRSIARCLLREVEGSPSWTCAQLRSGASCKSSAGDWASAVRRGAAAQRIAERAHSAPLELSARFAQAPDQALPGQVHHWELHSVAVSSQLLDYIPGRDALVSAPEMAAGLDAHDSSSGEHVLWAAVLPSSALDLARPFVLRALQLYQEGRLPESTDGRLSAGPVDIAAFLAQPHIKEAVKQALHRRKARVGGGNSPEAAPDEPCAKDSEASKCHALMLSHVVHVSPDSRKIYIGEECDVTRNGGSIMGFCKSWRSLPIRSWSGGVKMADMPGSQPPRAVQSTLSALLAPEEPGLVAAAEALWDIFAAHTATAEAAARMLQRKVLCPLQAATALGRTAWNAYSFNLDYRTGKHLDGKNTAGSYSALVVCETGAAPFAGGFYMLPQYHKALDMRQGLVLFHRSGDKGVGTHGNSGLWLPDRDSHRIALISLVYMLFRHMKSPLV</sequence>
<organism evidence="6 7">
    <name type="scientific">Coccomyxa subellipsoidea</name>
    <dbReference type="NCBI Taxonomy" id="248742"/>
    <lineage>
        <taxon>Eukaryota</taxon>
        <taxon>Viridiplantae</taxon>
        <taxon>Chlorophyta</taxon>
        <taxon>core chlorophytes</taxon>
        <taxon>Trebouxiophyceae</taxon>
        <taxon>Trebouxiophyceae incertae sedis</taxon>
        <taxon>Coccomyxaceae</taxon>
        <taxon>Coccomyxa</taxon>
    </lineage>
</organism>
<dbReference type="Proteomes" id="UP001491310">
    <property type="component" value="Unassembled WGS sequence"/>
</dbReference>
<keyword evidence="3" id="KW-0862">Zinc</keyword>
<comment type="caution">
    <text evidence="6">The sequence shown here is derived from an EMBL/GenBank/DDBJ whole genome shotgun (WGS) entry which is preliminary data.</text>
</comment>
<feature type="compositionally biased region" description="Basic and acidic residues" evidence="4">
    <location>
        <begin position="79"/>
        <end position="96"/>
    </location>
</feature>
<keyword evidence="1" id="KW-0479">Metal-binding</keyword>
<name>A0ABR2Z4X6_9CHLO</name>
<evidence type="ECO:0000256" key="3">
    <source>
        <dbReference type="ARBA" id="ARBA00022833"/>
    </source>
</evidence>
<feature type="region of interest" description="Disordered" evidence="4">
    <location>
        <begin position="132"/>
        <end position="160"/>
    </location>
</feature>
<dbReference type="EMBL" id="JALJOT010000001">
    <property type="protein sequence ID" value="KAK9919052.1"/>
    <property type="molecule type" value="Genomic_DNA"/>
</dbReference>
<feature type="domain" description="CW-type" evidence="5">
    <location>
        <begin position="14"/>
        <end position="66"/>
    </location>
</feature>
<accession>A0ABR2Z4X6</accession>
<evidence type="ECO:0000256" key="1">
    <source>
        <dbReference type="ARBA" id="ARBA00022723"/>
    </source>
</evidence>